<organism evidence="1 2">
    <name type="scientific">Eragrostis curvula</name>
    <name type="common">weeping love grass</name>
    <dbReference type="NCBI Taxonomy" id="38414"/>
    <lineage>
        <taxon>Eukaryota</taxon>
        <taxon>Viridiplantae</taxon>
        <taxon>Streptophyta</taxon>
        <taxon>Embryophyta</taxon>
        <taxon>Tracheophyta</taxon>
        <taxon>Spermatophyta</taxon>
        <taxon>Magnoliopsida</taxon>
        <taxon>Liliopsida</taxon>
        <taxon>Poales</taxon>
        <taxon>Poaceae</taxon>
        <taxon>PACMAD clade</taxon>
        <taxon>Chloridoideae</taxon>
        <taxon>Eragrostideae</taxon>
        <taxon>Eragrostidinae</taxon>
        <taxon>Eragrostis</taxon>
    </lineage>
</organism>
<evidence type="ECO:0000313" key="1">
    <source>
        <dbReference type="EMBL" id="TVU19062.1"/>
    </source>
</evidence>
<sequence>MVVAASHPGLLSSHPACAIVLHITLRCGKASNQPTLFVFLSFLVPKFFEEMQKNLATPPPGSSNGCSDLEFVMLVPDELRRKIGRVRTYLSESQGLLPE</sequence>
<protein>
    <submittedName>
        <fullName evidence="1">Uncharacterized protein</fullName>
    </submittedName>
</protein>
<dbReference type="EMBL" id="RWGY01000029">
    <property type="protein sequence ID" value="TVU19062.1"/>
    <property type="molecule type" value="Genomic_DNA"/>
</dbReference>
<accession>A0A5J9U5R5</accession>
<reference evidence="1 2" key="1">
    <citation type="journal article" date="2019" name="Sci. Rep.">
        <title>A high-quality genome of Eragrostis curvula grass provides insights into Poaceae evolution and supports new strategies to enhance forage quality.</title>
        <authorList>
            <person name="Carballo J."/>
            <person name="Santos B.A.C.M."/>
            <person name="Zappacosta D."/>
            <person name="Garbus I."/>
            <person name="Selva J.P."/>
            <person name="Gallo C.A."/>
            <person name="Diaz A."/>
            <person name="Albertini E."/>
            <person name="Caccamo M."/>
            <person name="Echenique V."/>
        </authorList>
    </citation>
    <scope>NUCLEOTIDE SEQUENCE [LARGE SCALE GENOMIC DNA]</scope>
    <source>
        <strain evidence="2">cv. Victoria</strain>
        <tissue evidence="1">Leaf</tissue>
    </source>
</reference>
<dbReference type="AlphaFoldDB" id="A0A5J9U5R5"/>
<dbReference type="Proteomes" id="UP000324897">
    <property type="component" value="Chromosome 7"/>
</dbReference>
<keyword evidence="2" id="KW-1185">Reference proteome</keyword>
<proteinExistence type="predicted"/>
<gene>
    <name evidence="1" type="ORF">EJB05_35191</name>
</gene>
<evidence type="ECO:0000313" key="2">
    <source>
        <dbReference type="Proteomes" id="UP000324897"/>
    </source>
</evidence>
<comment type="caution">
    <text evidence="1">The sequence shown here is derived from an EMBL/GenBank/DDBJ whole genome shotgun (WGS) entry which is preliminary data.</text>
</comment>
<dbReference type="Gramene" id="TVU19062">
    <property type="protein sequence ID" value="TVU19062"/>
    <property type="gene ID" value="EJB05_35191"/>
</dbReference>
<name>A0A5J9U5R5_9POAL</name>